<organism evidence="1 2">
    <name type="scientific">Undibacterium hunanense</name>
    <dbReference type="NCBI Taxonomy" id="2762292"/>
    <lineage>
        <taxon>Bacteria</taxon>
        <taxon>Pseudomonadati</taxon>
        <taxon>Pseudomonadota</taxon>
        <taxon>Betaproteobacteria</taxon>
        <taxon>Burkholderiales</taxon>
        <taxon>Oxalobacteraceae</taxon>
        <taxon>Undibacterium</taxon>
    </lineage>
</organism>
<protein>
    <submittedName>
        <fullName evidence="1">Uncharacterized protein</fullName>
    </submittedName>
</protein>
<dbReference type="Proteomes" id="UP000650424">
    <property type="component" value="Unassembled WGS sequence"/>
</dbReference>
<proteinExistence type="predicted"/>
<evidence type="ECO:0000313" key="2">
    <source>
        <dbReference type="Proteomes" id="UP000650424"/>
    </source>
</evidence>
<keyword evidence="2" id="KW-1185">Reference proteome</keyword>
<dbReference type="RefSeq" id="WP_186945769.1">
    <property type="nucleotide sequence ID" value="NZ_JACOGF010000002.1"/>
</dbReference>
<comment type="caution">
    <text evidence="1">The sequence shown here is derived from an EMBL/GenBank/DDBJ whole genome shotgun (WGS) entry which is preliminary data.</text>
</comment>
<reference evidence="1 2" key="1">
    <citation type="submission" date="2020-08" db="EMBL/GenBank/DDBJ databases">
        <title>Novel species isolated from subtropical streams in China.</title>
        <authorList>
            <person name="Lu H."/>
        </authorList>
    </citation>
    <scope>NUCLEOTIDE SEQUENCE [LARGE SCALE GENOMIC DNA]</scope>
    <source>
        <strain evidence="1 2">CY18W</strain>
    </source>
</reference>
<name>A0ABR6ZKS4_9BURK</name>
<accession>A0ABR6ZKS4</accession>
<sequence>MARSTKASYAVNRLRERSNNAPYSMVSMADGRFYLTLANTEDEDAAPQVLGEPMEMDEFVAYVNNVHKQAPKKASKLDIAFEKKIQASKDKNS</sequence>
<dbReference type="EMBL" id="JACOGF010000002">
    <property type="protein sequence ID" value="MBC3916506.1"/>
    <property type="molecule type" value="Genomic_DNA"/>
</dbReference>
<gene>
    <name evidence="1" type="ORF">H8L32_03320</name>
</gene>
<evidence type="ECO:0000313" key="1">
    <source>
        <dbReference type="EMBL" id="MBC3916506.1"/>
    </source>
</evidence>